<protein>
    <submittedName>
        <fullName evidence="7">ABC transporter ATP-binding protein</fullName>
    </submittedName>
</protein>
<dbReference type="Pfam" id="PF00005">
    <property type="entry name" value="ABC_tran"/>
    <property type="match status" value="1"/>
</dbReference>
<feature type="domain" description="ABC transporter" evidence="6">
    <location>
        <begin position="1"/>
        <end position="242"/>
    </location>
</feature>
<name>A0ABD5R7L9_9EURY</name>
<organism evidence="7 8">
    <name type="scientific">Salinirubrum litoreum</name>
    <dbReference type="NCBI Taxonomy" id="1126234"/>
    <lineage>
        <taxon>Archaea</taxon>
        <taxon>Methanobacteriati</taxon>
        <taxon>Methanobacteriota</taxon>
        <taxon>Stenosarchaea group</taxon>
        <taxon>Halobacteria</taxon>
        <taxon>Halobacteriales</taxon>
        <taxon>Haloferacaceae</taxon>
        <taxon>Salinirubrum</taxon>
    </lineage>
</organism>
<dbReference type="InterPro" id="IPR017871">
    <property type="entry name" value="ABC_transporter-like_CS"/>
</dbReference>
<dbReference type="AlphaFoldDB" id="A0ABD5R7L9"/>
<dbReference type="PANTHER" id="PTHR43820:SF4">
    <property type="entry name" value="HIGH-AFFINITY BRANCHED-CHAIN AMINO ACID TRANSPORT ATP-BINDING PROTEIN LIVF"/>
    <property type="match status" value="1"/>
</dbReference>
<accession>A0ABD5R7L9</accession>
<evidence type="ECO:0000313" key="7">
    <source>
        <dbReference type="EMBL" id="MFC5365944.1"/>
    </source>
</evidence>
<evidence type="ECO:0000256" key="4">
    <source>
        <dbReference type="ARBA" id="ARBA00022840"/>
    </source>
</evidence>
<sequence length="242" mass="26485">MRNVDAYYGQSHILRDLSLSVEEGEICALLGRNGAGKTTTLRTISGATPPEVRGGSISFDGSDITSMPAEDVSVRGISLVPEERRIFPNLTVAENLHLAEVVNNKSNTWRRNVQFKHSGASTEQIYDDFPRLEERKGQKAGTLSGGEQQMLAIARALKQNTDLLLLDEPYEGLAPKIIENVESAVQRIREAGTTILLVEQNAAAAIKIADSAYVIDQGQIVFDGTAEELRADDETRERYLGV</sequence>
<keyword evidence="5" id="KW-0029">Amino-acid transport</keyword>
<keyword evidence="2" id="KW-0813">Transport</keyword>
<evidence type="ECO:0000313" key="8">
    <source>
        <dbReference type="Proteomes" id="UP001596201"/>
    </source>
</evidence>
<dbReference type="InterPro" id="IPR003593">
    <property type="entry name" value="AAA+_ATPase"/>
</dbReference>
<dbReference type="PROSITE" id="PS00211">
    <property type="entry name" value="ABC_TRANSPORTER_1"/>
    <property type="match status" value="1"/>
</dbReference>
<comment type="similarity">
    <text evidence="1">Belongs to the ABC transporter superfamily.</text>
</comment>
<evidence type="ECO:0000256" key="3">
    <source>
        <dbReference type="ARBA" id="ARBA00022741"/>
    </source>
</evidence>
<comment type="caution">
    <text evidence="7">The sequence shown here is derived from an EMBL/GenBank/DDBJ whole genome shotgun (WGS) entry which is preliminary data.</text>
</comment>
<dbReference type="InterPro" id="IPR003439">
    <property type="entry name" value="ABC_transporter-like_ATP-bd"/>
</dbReference>
<dbReference type="GO" id="GO:0006865">
    <property type="term" value="P:amino acid transport"/>
    <property type="evidence" value="ECO:0007669"/>
    <property type="project" value="UniProtKB-KW"/>
</dbReference>
<dbReference type="SUPFAM" id="SSF52540">
    <property type="entry name" value="P-loop containing nucleoside triphosphate hydrolases"/>
    <property type="match status" value="1"/>
</dbReference>
<evidence type="ECO:0000256" key="1">
    <source>
        <dbReference type="ARBA" id="ARBA00005417"/>
    </source>
</evidence>
<gene>
    <name evidence="7" type="ORF">ACFPJ5_03275</name>
</gene>
<dbReference type="EMBL" id="JBHSKX010000001">
    <property type="protein sequence ID" value="MFC5365944.1"/>
    <property type="molecule type" value="Genomic_DNA"/>
</dbReference>
<dbReference type="InterPro" id="IPR027417">
    <property type="entry name" value="P-loop_NTPase"/>
</dbReference>
<evidence type="ECO:0000256" key="5">
    <source>
        <dbReference type="ARBA" id="ARBA00022970"/>
    </source>
</evidence>
<dbReference type="GO" id="GO:0005524">
    <property type="term" value="F:ATP binding"/>
    <property type="evidence" value="ECO:0007669"/>
    <property type="project" value="UniProtKB-KW"/>
</dbReference>
<dbReference type="RefSeq" id="WP_264474950.1">
    <property type="nucleotide sequence ID" value="NZ_JAJCVJ010000001.1"/>
</dbReference>
<evidence type="ECO:0000259" key="6">
    <source>
        <dbReference type="PROSITE" id="PS50893"/>
    </source>
</evidence>
<dbReference type="Proteomes" id="UP001596201">
    <property type="component" value="Unassembled WGS sequence"/>
</dbReference>
<dbReference type="PROSITE" id="PS50893">
    <property type="entry name" value="ABC_TRANSPORTER_2"/>
    <property type="match status" value="1"/>
</dbReference>
<dbReference type="SMART" id="SM00382">
    <property type="entry name" value="AAA"/>
    <property type="match status" value="1"/>
</dbReference>
<dbReference type="PANTHER" id="PTHR43820">
    <property type="entry name" value="HIGH-AFFINITY BRANCHED-CHAIN AMINO ACID TRANSPORT ATP-BINDING PROTEIN LIVF"/>
    <property type="match status" value="1"/>
</dbReference>
<keyword evidence="3" id="KW-0547">Nucleotide-binding</keyword>
<proteinExistence type="inferred from homology"/>
<evidence type="ECO:0000256" key="2">
    <source>
        <dbReference type="ARBA" id="ARBA00022448"/>
    </source>
</evidence>
<dbReference type="CDD" id="cd03224">
    <property type="entry name" value="ABC_TM1139_LivF_branched"/>
    <property type="match status" value="1"/>
</dbReference>
<dbReference type="InterPro" id="IPR052156">
    <property type="entry name" value="BCAA_Transport_ATP-bd_LivF"/>
</dbReference>
<reference evidence="7 8" key="1">
    <citation type="journal article" date="2019" name="Int. J. Syst. Evol. Microbiol.">
        <title>The Global Catalogue of Microorganisms (GCM) 10K type strain sequencing project: providing services to taxonomists for standard genome sequencing and annotation.</title>
        <authorList>
            <consortium name="The Broad Institute Genomics Platform"/>
            <consortium name="The Broad Institute Genome Sequencing Center for Infectious Disease"/>
            <person name="Wu L."/>
            <person name="Ma J."/>
        </authorList>
    </citation>
    <scope>NUCLEOTIDE SEQUENCE [LARGE SCALE GENOMIC DNA]</scope>
    <source>
        <strain evidence="7 8">CGMCC 1.12237</strain>
    </source>
</reference>
<keyword evidence="8" id="KW-1185">Reference proteome</keyword>
<keyword evidence="4 7" id="KW-0067">ATP-binding</keyword>
<dbReference type="Gene3D" id="3.40.50.300">
    <property type="entry name" value="P-loop containing nucleotide triphosphate hydrolases"/>
    <property type="match status" value="1"/>
</dbReference>